<gene>
    <name evidence="2" type="ORF">P5G51_014315</name>
</gene>
<dbReference type="RefSeq" id="WP_306066812.1">
    <property type="nucleotide sequence ID" value="NZ_JAROCA020000001.1"/>
</dbReference>
<feature type="compositionally biased region" description="Basic residues" evidence="1">
    <location>
        <begin position="93"/>
        <end position="110"/>
    </location>
</feature>
<dbReference type="Proteomes" id="UP001228376">
    <property type="component" value="Unassembled WGS sequence"/>
</dbReference>
<keyword evidence="2" id="KW-0946">Virion</keyword>
<proteinExistence type="predicted"/>
<name>A0ABU5CKP3_9BACI</name>
<protein>
    <submittedName>
        <fullName evidence="2">CotD family spore coat protein</fullName>
    </submittedName>
</protein>
<dbReference type="InterPro" id="IPR020108">
    <property type="entry name" value="Spore_coat_CotD"/>
</dbReference>
<comment type="caution">
    <text evidence="2">The sequence shown here is derived from an EMBL/GenBank/DDBJ whole genome shotgun (WGS) entry which is preliminary data.</text>
</comment>
<feature type="region of interest" description="Disordered" evidence="1">
    <location>
        <begin position="89"/>
        <end position="117"/>
    </location>
</feature>
<organism evidence="2 3">
    <name type="scientific">Tigheibacillus jepli</name>
    <dbReference type="NCBI Taxonomy" id="3035914"/>
    <lineage>
        <taxon>Bacteria</taxon>
        <taxon>Bacillati</taxon>
        <taxon>Bacillota</taxon>
        <taxon>Bacilli</taxon>
        <taxon>Bacillales</taxon>
        <taxon>Bacillaceae</taxon>
        <taxon>Tigheibacillus</taxon>
    </lineage>
</organism>
<accession>A0ABU5CKP3</accession>
<evidence type="ECO:0000256" key="1">
    <source>
        <dbReference type="SAM" id="MobiDB-lite"/>
    </source>
</evidence>
<evidence type="ECO:0000313" key="3">
    <source>
        <dbReference type="Proteomes" id="UP001228376"/>
    </source>
</evidence>
<dbReference type="Pfam" id="PF11122">
    <property type="entry name" value="Spore-coat_CotD"/>
    <property type="match status" value="1"/>
</dbReference>
<keyword evidence="3" id="KW-1185">Reference proteome</keyword>
<dbReference type="EMBL" id="JAROCA020000001">
    <property type="protein sequence ID" value="MDY0406407.1"/>
    <property type="molecule type" value="Genomic_DNA"/>
</dbReference>
<keyword evidence="2" id="KW-0167">Capsid protein</keyword>
<sequence>MSFQHGNPCACHPRRIVYPVKQNCVHCCTESEIEHVHPEHTTFMNHHVIKNRHVFPKTASVQNTCSSVNMYGGPAQMPMMQGPGNGMMDPAHHHMHGHHHHHHGHHHGHHFGNNWES</sequence>
<reference evidence="2 3" key="1">
    <citation type="submission" date="2023-10" db="EMBL/GenBank/DDBJ databases">
        <title>179-bfca-hs.</title>
        <authorList>
            <person name="Miliotis G."/>
            <person name="Sengupta P."/>
            <person name="Hameed A."/>
            <person name="Chuvochina M."/>
            <person name="Mcdonagh F."/>
            <person name="Simpson A.C."/>
            <person name="Singh N.K."/>
            <person name="Rekha P.D."/>
            <person name="Raman K."/>
            <person name="Hugenholtz P."/>
            <person name="Venkateswaran K."/>
        </authorList>
    </citation>
    <scope>NUCLEOTIDE SEQUENCE [LARGE SCALE GENOMIC DNA]</scope>
    <source>
        <strain evidence="2 3">179-BFC-A-HS</strain>
    </source>
</reference>
<evidence type="ECO:0000313" key="2">
    <source>
        <dbReference type="EMBL" id="MDY0406407.1"/>
    </source>
</evidence>